<comment type="caution">
    <text evidence="2">The sequence shown here is derived from an EMBL/GenBank/DDBJ whole genome shotgun (WGS) entry which is preliminary data.</text>
</comment>
<dbReference type="AlphaFoldDB" id="X6M887"/>
<feature type="transmembrane region" description="Helical" evidence="1">
    <location>
        <begin position="58"/>
        <end position="81"/>
    </location>
</feature>
<dbReference type="Proteomes" id="UP000023152">
    <property type="component" value="Unassembled WGS sequence"/>
</dbReference>
<evidence type="ECO:0000313" key="3">
    <source>
        <dbReference type="Proteomes" id="UP000023152"/>
    </source>
</evidence>
<keyword evidence="1" id="KW-0472">Membrane</keyword>
<proteinExistence type="predicted"/>
<sequence>MIGLGLVLLSNVLATIVFLFGNGTGSLNDEAETRCAVMQTNDFYGNIVQCHSKVKHQLFWEVCFVLVIYIIVSAIVIGLTYRTYLLVLESQPVNPTVSINETRKSLSTFISGKENTAKDNDPDVIFRQKSLSSKNKKKSD</sequence>
<keyword evidence="3" id="KW-1185">Reference proteome</keyword>
<organism evidence="2 3">
    <name type="scientific">Reticulomyxa filosa</name>
    <dbReference type="NCBI Taxonomy" id="46433"/>
    <lineage>
        <taxon>Eukaryota</taxon>
        <taxon>Sar</taxon>
        <taxon>Rhizaria</taxon>
        <taxon>Retaria</taxon>
        <taxon>Foraminifera</taxon>
        <taxon>Monothalamids</taxon>
        <taxon>Reticulomyxidae</taxon>
        <taxon>Reticulomyxa</taxon>
    </lineage>
</organism>
<protein>
    <submittedName>
        <fullName evidence="2">Uncharacterized protein</fullName>
    </submittedName>
</protein>
<evidence type="ECO:0000313" key="2">
    <source>
        <dbReference type="EMBL" id="ETO09682.1"/>
    </source>
</evidence>
<dbReference type="EMBL" id="ASPP01023951">
    <property type="protein sequence ID" value="ETO09682.1"/>
    <property type="molecule type" value="Genomic_DNA"/>
</dbReference>
<evidence type="ECO:0000256" key="1">
    <source>
        <dbReference type="SAM" id="Phobius"/>
    </source>
</evidence>
<reference evidence="2 3" key="1">
    <citation type="journal article" date="2013" name="Curr. Biol.">
        <title>The Genome of the Foraminiferan Reticulomyxa filosa.</title>
        <authorList>
            <person name="Glockner G."/>
            <person name="Hulsmann N."/>
            <person name="Schleicher M."/>
            <person name="Noegel A.A."/>
            <person name="Eichinger L."/>
            <person name="Gallinger C."/>
            <person name="Pawlowski J."/>
            <person name="Sierra R."/>
            <person name="Euteneuer U."/>
            <person name="Pillet L."/>
            <person name="Moustafa A."/>
            <person name="Platzer M."/>
            <person name="Groth M."/>
            <person name="Szafranski K."/>
            <person name="Schliwa M."/>
        </authorList>
    </citation>
    <scope>NUCLEOTIDE SEQUENCE [LARGE SCALE GENOMIC DNA]</scope>
</reference>
<keyword evidence="1" id="KW-1133">Transmembrane helix</keyword>
<accession>X6M887</accession>
<name>X6M887_RETFI</name>
<keyword evidence="1" id="KW-0812">Transmembrane</keyword>
<gene>
    <name evidence="2" type="ORF">RFI_27694</name>
</gene>